<dbReference type="GO" id="GO:0032259">
    <property type="term" value="P:methylation"/>
    <property type="evidence" value="ECO:0007669"/>
    <property type="project" value="UniProtKB-KW"/>
</dbReference>
<comment type="similarity">
    <text evidence="5">Belongs to the class VI-like SAM-binding methyltransferase superfamily. Isoprenylcysteine carboxyl methyltransferase family.</text>
</comment>
<dbReference type="EC" id="2.1.1.100" evidence="5"/>
<keyword evidence="5" id="KW-0808">Transferase</keyword>
<dbReference type="PANTHER" id="PTHR12714">
    <property type="entry name" value="PROTEIN-S ISOPRENYLCYSTEINE O-METHYLTRANSFERASE"/>
    <property type="match status" value="1"/>
</dbReference>
<dbReference type="GO" id="GO:0004671">
    <property type="term" value="F:protein C-terminal S-isoprenylcysteine carboxyl O-methyltransferase activity"/>
    <property type="evidence" value="ECO:0007669"/>
    <property type="project" value="UniProtKB-EC"/>
</dbReference>
<keyword evidence="5" id="KW-0949">S-adenosyl-L-methionine</keyword>
<dbReference type="InterPro" id="IPR007269">
    <property type="entry name" value="ICMT_MeTrfase"/>
</dbReference>
<protein>
    <recommendedName>
        <fullName evidence="5">Protein-S-isoprenylcysteine O-methyltransferase</fullName>
        <ecNumber evidence="5">2.1.1.100</ecNumber>
    </recommendedName>
</protein>
<keyword evidence="2 5" id="KW-0812">Transmembrane</keyword>
<comment type="caution">
    <text evidence="6">The sequence shown here is derived from an EMBL/GenBank/DDBJ whole genome shotgun (WGS) entry which is preliminary data.</text>
</comment>
<dbReference type="EMBL" id="JAACJM010000007">
    <property type="protein sequence ID" value="KAF5371772.1"/>
    <property type="molecule type" value="Genomic_DNA"/>
</dbReference>
<feature type="transmembrane region" description="Helical" evidence="5">
    <location>
        <begin position="132"/>
        <end position="151"/>
    </location>
</feature>
<keyword evidence="5" id="KW-0489">Methyltransferase</keyword>
<evidence type="ECO:0000313" key="7">
    <source>
        <dbReference type="Proteomes" id="UP000559256"/>
    </source>
</evidence>
<dbReference type="OrthoDB" id="422086at2759"/>
<keyword evidence="5" id="KW-0256">Endoplasmic reticulum</keyword>
<sequence length="270" mass="30646">MNDYPVPSGNRILHKTRIPSPHCCTEITLPMSLLKAPLLLLAAVGSWISSTPPNRPPNKQELLKGDALSNPAMAAAFFKYATVVPFILEALTITISTQCADAVSDRNCLQWQEVSNILMPRGNLQSLQHPSLTFYIGIVLVYVGSLIRYTCFKYLGRFFTFELAIRENHKLITSGPYSIVRHPAYSAIFFLVLGQYALLFGEGSFLRASGRLEGVFGMLLFYSLTISWMWGLVGFIRRTDVEDDALRNQFKKDWEDWERRVKWKLLPGLY</sequence>
<keyword evidence="3 5" id="KW-1133">Transmembrane helix</keyword>
<dbReference type="GO" id="GO:0005789">
    <property type="term" value="C:endoplasmic reticulum membrane"/>
    <property type="evidence" value="ECO:0007669"/>
    <property type="project" value="UniProtKB-SubCell"/>
</dbReference>
<proteinExistence type="inferred from homology"/>
<comment type="catalytic activity">
    <reaction evidence="5">
        <text>[protein]-C-terminal S-[(2E,6E)-farnesyl]-L-cysteine + S-adenosyl-L-methionine = [protein]-C-terminal S-[(2E,6E)-farnesyl]-L-cysteine methyl ester + S-adenosyl-L-homocysteine</text>
        <dbReference type="Rhea" id="RHEA:21672"/>
        <dbReference type="Rhea" id="RHEA-COMP:12125"/>
        <dbReference type="Rhea" id="RHEA-COMP:12126"/>
        <dbReference type="ChEBI" id="CHEBI:57856"/>
        <dbReference type="ChEBI" id="CHEBI:59789"/>
        <dbReference type="ChEBI" id="CHEBI:90510"/>
        <dbReference type="ChEBI" id="CHEBI:90511"/>
        <dbReference type="EC" id="2.1.1.100"/>
    </reaction>
</comment>
<dbReference type="PANTHER" id="PTHR12714:SF9">
    <property type="entry name" value="PROTEIN-S-ISOPRENYLCYSTEINE O-METHYLTRANSFERASE"/>
    <property type="match status" value="1"/>
</dbReference>
<comment type="subcellular location">
    <subcellularLocation>
        <location evidence="5">Endoplasmic reticulum membrane</location>
        <topology evidence="5">Multi-pass membrane protein</topology>
    </subcellularLocation>
    <subcellularLocation>
        <location evidence="1">Membrane</location>
        <topology evidence="1">Multi-pass membrane protein</topology>
    </subcellularLocation>
</comment>
<reference evidence="6 7" key="1">
    <citation type="journal article" date="2020" name="ISME J.">
        <title>Uncovering the hidden diversity of litter-decomposition mechanisms in mushroom-forming fungi.</title>
        <authorList>
            <person name="Floudas D."/>
            <person name="Bentzer J."/>
            <person name="Ahren D."/>
            <person name="Johansson T."/>
            <person name="Persson P."/>
            <person name="Tunlid A."/>
        </authorList>
    </citation>
    <scope>NUCLEOTIDE SEQUENCE [LARGE SCALE GENOMIC DNA]</scope>
    <source>
        <strain evidence="6 7">CBS 291.85</strain>
    </source>
</reference>
<dbReference type="Gene3D" id="1.20.120.1630">
    <property type="match status" value="1"/>
</dbReference>
<name>A0A8H5GVF0_9AGAR</name>
<evidence type="ECO:0000256" key="5">
    <source>
        <dbReference type="RuleBase" id="RU362022"/>
    </source>
</evidence>
<evidence type="ECO:0000313" key="6">
    <source>
        <dbReference type="EMBL" id="KAF5371772.1"/>
    </source>
</evidence>
<feature type="transmembrane region" description="Helical" evidence="5">
    <location>
        <begin position="215"/>
        <end position="236"/>
    </location>
</feature>
<evidence type="ECO:0000256" key="2">
    <source>
        <dbReference type="ARBA" id="ARBA00022692"/>
    </source>
</evidence>
<feature type="transmembrane region" description="Helical" evidence="5">
    <location>
        <begin position="184"/>
        <end position="203"/>
    </location>
</feature>
<dbReference type="AlphaFoldDB" id="A0A8H5GVF0"/>
<dbReference type="Proteomes" id="UP000559256">
    <property type="component" value="Unassembled WGS sequence"/>
</dbReference>
<evidence type="ECO:0000256" key="1">
    <source>
        <dbReference type="ARBA" id="ARBA00004141"/>
    </source>
</evidence>
<keyword evidence="4 5" id="KW-0472">Membrane</keyword>
<organism evidence="6 7">
    <name type="scientific">Tetrapyrgos nigripes</name>
    <dbReference type="NCBI Taxonomy" id="182062"/>
    <lineage>
        <taxon>Eukaryota</taxon>
        <taxon>Fungi</taxon>
        <taxon>Dikarya</taxon>
        <taxon>Basidiomycota</taxon>
        <taxon>Agaricomycotina</taxon>
        <taxon>Agaricomycetes</taxon>
        <taxon>Agaricomycetidae</taxon>
        <taxon>Agaricales</taxon>
        <taxon>Marasmiineae</taxon>
        <taxon>Marasmiaceae</taxon>
        <taxon>Tetrapyrgos</taxon>
    </lineage>
</organism>
<accession>A0A8H5GVF0</accession>
<gene>
    <name evidence="6" type="ORF">D9758_003363</name>
</gene>
<keyword evidence="7" id="KW-1185">Reference proteome</keyword>
<dbReference type="Pfam" id="PF04140">
    <property type="entry name" value="ICMT"/>
    <property type="match status" value="1"/>
</dbReference>
<comment type="caution">
    <text evidence="5">Lacks conserved residue(s) required for the propagation of feature annotation.</text>
</comment>
<evidence type="ECO:0000256" key="4">
    <source>
        <dbReference type="ARBA" id="ARBA00023136"/>
    </source>
</evidence>
<evidence type="ECO:0000256" key="3">
    <source>
        <dbReference type="ARBA" id="ARBA00022989"/>
    </source>
</evidence>